<dbReference type="Pfam" id="PF08433">
    <property type="entry name" value="KTI12"/>
    <property type="match status" value="1"/>
</dbReference>
<dbReference type="SUPFAM" id="SSF52540">
    <property type="entry name" value="P-loop containing nucleoside triphosphate hydrolases"/>
    <property type="match status" value="1"/>
</dbReference>
<name>A0A1W5CZ77_9LECA</name>
<evidence type="ECO:0000256" key="1">
    <source>
        <dbReference type="ARBA" id="ARBA00022741"/>
    </source>
</evidence>
<dbReference type="InterPro" id="IPR027417">
    <property type="entry name" value="P-loop_NTPase"/>
</dbReference>
<dbReference type="EMBL" id="FWEW01000886">
    <property type="protein sequence ID" value="SLM36070.1"/>
    <property type="molecule type" value="Genomic_DNA"/>
</dbReference>
<accession>A0A1W5CZ77</accession>
<reference evidence="5" key="1">
    <citation type="submission" date="2017-03" db="EMBL/GenBank/DDBJ databases">
        <authorList>
            <person name="Sharma R."/>
            <person name="Thines M."/>
        </authorList>
    </citation>
    <scope>NUCLEOTIDE SEQUENCE [LARGE SCALE GENOMIC DNA]</scope>
</reference>
<evidence type="ECO:0000313" key="4">
    <source>
        <dbReference type="EMBL" id="SLM36070.1"/>
    </source>
</evidence>
<proteinExistence type="inferred from homology"/>
<dbReference type="GO" id="GO:0016787">
    <property type="term" value="F:hydrolase activity"/>
    <property type="evidence" value="ECO:0007669"/>
    <property type="project" value="UniProtKB-KW"/>
</dbReference>
<evidence type="ECO:0000256" key="2">
    <source>
        <dbReference type="ARBA" id="ARBA00022840"/>
    </source>
</evidence>
<keyword evidence="5" id="KW-1185">Reference proteome</keyword>
<comment type="similarity">
    <text evidence="3">Belongs to the KTI12 family.</text>
</comment>
<dbReference type="Gene3D" id="3.40.50.300">
    <property type="entry name" value="P-loop containing nucleotide triphosphate hydrolases"/>
    <property type="match status" value="1"/>
</dbReference>
<dbReference type="PANTHER" id="PTHR12435">
    <property type="match status" value="1"/>
</dbReference>
<evidence type="ECO:0000313" key="5">
    <source>
        <dbReference type="Proteomes" id="UP000192927"/>
    </source>
</evidence>
<keyword evidence="2" id="KW-0067">ATP-binding</keyword>
<keyword evidence="1" id="KW-0547">Nucleotide-binding</keyword>
<dbReference type="InterPro" id="IPR013641">
    <property type="entry name" value="KTI12/PSTK"/>
</dbReference>
<sequence>MPLILFSGYPSSGKTHRARQLVDFFNSEISTSSDPRITRLSVSHINDESLGLSRDVYREARTEKDARATAYSAIKRVLGKDHIVVADGLNYIKGFRYQLYCEAKAMQTPSCVVHVGTPIETCRDNNRKLLADTASGGGYADAIFENLVYRYEEPNGMTRWDSPLFTVSWDDETPPFAAIWEAMIGSDGKGKVVKPNQATVLKPATEADYLYELDKSTQEILNKVLEWQKDHPGEGGGEINLDDAGSLELPAAPLTLPQLQRVRRQFISLNRQHNLAKPRIRSSFIEYLNDNLH</sequence>
<keyword evidence="4" id="KW-0378">Hydrolase</keyword>
<dbReference type="Proteomes" id="UP000192927">
    <property type="component" value="Unassembled WGS sequence"/>
</dbReference>
<dbReference type="GO" id="GO:0005524">
    <property type="term" value="F:ATP binding"/>
    <property type="evidence" value="ECO:0007669"/>
    <property type="project" value="UniProtKB-KW"/>
</dbReference>
<evidence type="ECO:0000256" key="3">
    <source>
        <dbReference type="ARBA" id="ARBA00025768"/>
    </source>
</evidence>
<organism evidence="4 5">
    <name type="scientific">Lasallia pustulata</name>
    <dbReference type="NCBI Taxonomy" id="136370"/>
    <lineage>
        <taxon>Eukaryota</taxon>
        <taxon>Fungi</taxon>
        <taxon>Dikarya</taxon>
        <taxon>Ascomycota</taxon>
        <taxon>Pezizomycotina</taxon>
        <taxon>Lecanoromycetes</taxon>
        <taxon>OSLEUM clade</taxon>
        <taxon>Umbilicariomycetidae</taxon>
        <taxon>Umbilicariales</taxon>
        <taxon>Umbilicariaceae</taxon>
        <taxon>Lasallia</taxon>
    </lineage>
</organism>
<dbReference type="AlphaFoldDB" id="A0A1W5CZ77"/>
<protein>
    <submittedName>
        <fullName evidence="4">p-loop containing nucleoside triphosphate hydrolase</fullName>
    </submittedName>
</protein>